<evidence type="ECO:0000313" key="1">
    <source>
        <dbReference type="EMBL" id="MDA5107158.1"/>
    </source>
</evidence>
<accession>A0A9X3TML9</accession>
<keyword evidence="2" id="KW-1185">Reference proteome</keyword>
<dbReference type="AlphaFoldDB" id="A0A9X3TML9"/>
<name>A0A9X3TML9_9BACL</name>
<sequence length="74" mass="8528">MLDNKSTYYVTNWDDAWEYTRALEAMNIPYVVESPGSPLHLNEGELAIVFPHLTMRTYAKVRTLFGGDGERYPD</sequence>
<protein>
    <submittedName>
        <fullName evidence="1">Uncharacterized protein</fullName>
    </submittedName>
</protein>
<dbReference type="EMBL" id="JAPYYP010000002">
    <property type="protein sequence ID" value="MDA5107158.1"/>
    <property type="molecule type" value="Genomic_DNA"/>
</dbReference>
<dbReference type="Proteomes" id="UP001151071">
    <property type="component" value="Unassembled WGS sequence"/>
</dbReference>
<evidence type="ECO:0000313" key="2">
    <source>
        <dbReference type="Proteomes" id="UP001151071"/>
    </source>
</evidence>
<dbReference type="RefSeq" id="WP_035297550.1">
    <property type="nucleotide sequence ID" value="NZ_JAPYYP010000002.1"/>
</dbReference>
<organism evidence="1 2">
    <name type="scientific">Brevibacillus thermoruber</name>
    <dbReference type="NCBI Taxonomy" id="33942"/>
    <lineage>
        <taxon>Bacteria</taxon>
        <taxon>Bacillati</taxon>
        <taxon>Bacillota</taxon>
        <taxon>Bacilli</taxon>
        <taxon>Bacillales</taxon>
        <taxon>Paenibacillaceae</taxon>
        <taxon>Brevibacillus</taxon>
    </lineage>
</organism>
<comment type="caution">
    <text evidence="1">The sequence shown here is derived from an EMBL/GenBank/DDBJ whole genome shotgun (WGS) entry which is preliminary data.</text>
</comment>
<gene>
    <name evidence="1" type="ORF">O3V59_02180</name>
</gene>
<proteinExistence type="predicted"/>
<reference evidence="1" key="1">
    <citation type="submission" date="2022-12" db="EMBL/GenBank/DDBJ databases">
        <title>Draft genome sequence of the thermophilic strain Brevibacillus thermoruber HT42, isolated from Los Humeros, Puebla, Mexico, with biotechnological potential.</title>
        <authorList>
            <person name="Lara Sanchez J."/>
            <person name="Solis Palacios R."/>
            <person name="Bustos Baena A.S."/>
            <person name="Ruz Baez A.E."/>
            <person name="Espinosa Luna G."/>
            <person name="Oliart Ros R.M."/>
        </authorList>
    </citation>
    <scope>NUCLEOTIDE SEQUENCE</scope>
    <source>
        <strain evidence="1">HT42</strain>
    </source>
</reference>